<dbReference type="OrthoDB" id="5586934at2759"/>
<dbReference type="GeneID" id="91089226"/>
<dbReference type="RefSeq" id="XP_066070487.1">
    <property type="nucleotide sequence ID" value="XM_066214390.1"/>
</dbReference>
<dbReference type="AlphaFoldDB" id="A0A1E3I1I2"/>
<accession>A0A1E3I1I2</accession>
<evidence type="ECO:0000313" key="1">
    <source>
        <dbReference type="EMBL" id="WVN89787.1"/>
    </source>
</evidence>
<dbReference type="KEGG" id="cdep:91089226"/>
<protein>
    <submittedName>
        <fullName evidence="1">Uncharacterized protein</fullName>
    </submittedName>
</protein>
<keyword evidence="2" id="KW-1185">Reference proteome</keyword>
<dbReference type="EMBL" id="CP143789">
    <property type="protein sequence ID" value="WVN89787.1"/>
    <property type="molecule type" value="Genomic_DNA"/>
</dbReference>
<evidence type="ECO:0000313" key="2">
    <source>
        <dbReference type="Proteomes" id="UP000094043"/>
    </source>
</evidence>
<gene>
    <name evidence="1" type="ORF">L203_105017</name>
</gene>
<reference evidence="1" key="1">
    <citation type="submission" date="2016-06" db="EMBL/GenBank/DDBJ databases">
        <authorList>
            <person name="Cuomo C."/>
            <person name="Litvintseva A."/>
            <person name="Heitman J."/>
            <person name="Chen Y."/>
            <person name="Sun S."/>
            <person name="Springer D."/>
            <person name="Dromer F."/>
            <person name="Young S."/>
            <person name="Zeng Q."/>
            <person name="Chapman S."/>
            <person name="Gujja S."/>
            <person name="Saif S."/>
            <person name="Birren B."/>
        </authorList>
    </citation>
    <scope>NUCLEOTIDE SEQUENCE</scope>
    <source>
        <strain evidence="1">CBS 7841</strain>
    </source>
</reference>
<proteinExistence type="predicted"/>
<dbReference type="VEuPathDB" id="FungiDB:L203_05483"/>
<dbReference type="Proteomes" id="UP000094043">
    <property type="component" value="Chromosome 6"/>
</dbReference>
<name>A0A1E3I1I2_9TREE</name>
<reference evidence="1" key="3">
    <citation type="submission" date="2024-01" db="EMBL/GenBank/DDBJ databases">
        <authorList>
            <person name="Coelho M.A."/>
            <person name="David-Palma M."/>
            <person name="Shea T."/>
            <person name="Sun S."/>
            <person name="Cuomo C.A."/>
            <person name="Heitman J."/>
        </authorList>
    </citation>
    <scope>NUCLEOTIDE SEQUENCE</scope>
    <source>
        <strain evidence="1">CBS 7841</strain>
    </source>
</reference>
<reference evidence="1" key="2">
    <citation type="journal article" date="2022" name="Elife">
        <title>Obligate sexual reproduction of a homothallic fungus closely related to the Cryptococcus pathogenic species complex.</title>
        <authorList>
            <person name="Passer A.R."/>
            <person name="Clancey S.A."/>
            <person name="Shea T."/>
            <person name="David-Palma M."/>
            <person name="Averette A.F."/>
            <person name="Boekhout T."/>
            <person name="Porcel B.M."/>
            <person name="Nowrousian M."/>
            <person name="Cuomo C.A."/>
            <person name="Sun S."/>
            <person name="Heitman J."/>
            <person name="Coelho M.A."/>
        </authorList>
    </citation>
    <scope>NUCLEOTIDE SEQUENCE</scope>
    <source>
        <strain evidence="1">CBS 7841</strain>
    </source>
</reference>
<organism evidence="1 2">
    <name type="scientific">Cryptococcus depauperatus CBS 7841</name>
    <dbReference type="NCBI Taxonomy" id="1295531"/>
    <lineage>
        <taxon>Eukaryota</taxon>
        <taxon>Fungi</taxon>
        <taxon>Dikarya</taxon>
        <taxon>Basidiomycota</taxon>
        <taxon>Agaricomycotina</taxon>
        <taxon>Tremellomycetes</taxon>
        <taxon>Tremellales</taxon>
        <taxon>Cryptococcaceae</taxon>
        <taxon>Cryptococcus</taxon>
    </lineage>
</organism>
<sequence>MSSLTDGIAIKLLNIVVYVVSLGSNVYSIAGPEDMYGSSKVTYITPSYYAFYVWSLVHLLLLGTLIFQFTTRGKEIIVDSIGWRFALLGLFNSVYIYFWSRHWYILAFCLSLLVSASVSQIYYIVKKSHSNRESLGEEAFIHLPFSLWHGWTIVLVVLSLFEAFGVNAHTHKAGIWTKIFVFLAFIFLETTAAAYAFASKEGDIAGGAAITWALFAIFIHQTSSKFIHWSAFVFFILALFAVIKSLFTTIRGSGSLLHDEERAPLVSSEST</sequence>